<evidence type="ECO:0000313" key="11">
    <source>
        <dbReference type="EMBL" id="KRF78808.1"/>
    </source>
</evidence>
<dbReference type="PANTHER" id="PTHR21137:SF35">
    <property type="entry name" value="ODORANT RECEPTOR 19A-RELATED"/>
    <property type="match status" value="1"/>
</dbReference>
<evidence type="ECO:0000256" key="9">
    <source>
        <dbReference type="ARBA" id="ARBA00023224"/>
    </source>
</evidence>
<evidence type="ECO:0008006" key="13">
    <source>
        <dbReference type="Google" id="ProtNLM"/>
    </source>
</evidence>
<keyword evidence="6 10" id="KW-1133">Transmembrane helix</keyword>
<keyword evidence="2" id="KW-1003">Cell membrane</keyword>
<keyword evidence="3" id="KW-0716">Sensory transduction</keyword>
<evidence type="ECO:0000256" key="10">
    <source>
        <dbReference type="SAM" id="Phobius"/>
    </source>
</evidence>
<dbReference type="GO" id="GO:0005886">
    <property type="term" value="C:plasma membrane"/>
    <property type="evidence" value="ECO:0007669"/>
    <property type="project" value="UniProtKB-SubCell"/>
</dbReference>
<evidence type="ECO:0000256" key="8">
    <source>
        <dbReference type="ARBA" id="ARBA00023170"/>
    </source>
</evidence>
<dbReference type="GO" id="GO:0004984">
    <property type="term" value="F:olfactory receptor activity"/>
    <property type="evidence" value="ECO:0007669"/>
    <property type="project" value="InterPro"/>
</dbReference>
<keyword evidence="7 10" id="KW-0472">Membrane</keyword>
<dbReference type="InterPro" id="IPR004117">
    <property type="entry name" value="7tm6_olfct_rcpt"/>
</dbReference>
<proteinExistence type="predicted"/>
<reference evidence="11 12" key="1">
    <citation type="journal article" date="2007" name="Nature">
        <title>Evolution of genes and genomes on the Drosophila phylogeny.</title>
        <authorList>
            <consortium name="Drosophila 12 Genomes Consortium"/>
            <person name="Clark A.G."/>
            <person name="Eisen M.B."/>
            <person name="Smith D.R."/>
            <person name="Bergman C.M."/>
            <person name="Oliver B."/>
            <person name="Markow T.A."/>
            <person name="Kaufman T.C."/>
            <person name="Kellis M."/>
            <person name="Gelbart W."/>
            <person name="Iyer V.N."/>
            <person name="Pollard D.A."/>
            <person name="Sackton T.B."/>
            <person name="Larracuente A.M."/>
            <person name="Singh N.D."/>
            <person name="Abad J.P."/>
            <person name="Abt D.N."/>
            <person name="Adryan B."/>
            <person name="Aguade M."/>
            <person name="Akashi H."/>
            <person name="Anderson W.W."/>
            <person name="Aquadro C.F."/>
            <person name="Ardell D.H."/>
            <person name="Arguello R."/>
            <person name="Artieri C.G."/>
            <person name="Barbash D.A."/>
            <person name="Barker D."/>
            <person name="Barsanti P."/>
            <person name="Batterham P."/>
            <person name="Batzoglou S."/>
            <person name="Begun D."/>
            <person name="Bhutkar A."/>
            <person name="Blanco E."/>
            <person name="Bosak S.A."/>
            <person name="Bradley R.K."/>
            <person name="Brand A.D."/>
            <person name="Brent M.R."/>
            <person name="Brooks A.N."/>
            <person name="Brown R.H."/>
            <person name="Butlin R.K."/>
            <person name="Caggese C."/>
            <person name="Calvi B.R."/>
            <person name="Bernardo de Carvalho A."/>
            <person name="Caspi A."/>
            <person name="Castrezana S."/>
            <person name="Celniker S.E."/>
            <person name="Chang J.L."/>
            <person name="Chapple C."/>
            <person name="Chatterji S."/>
            <person name="Chinwalla A."/>
            <person name="Civetta A."/>
            <person name="Clifton S.W."/>
            <person name="Comeron J.M."/>
            <person name="Costello J.C."/>
            <person name="Coyne J.A."/>
            <person name="Daub J."/>
            <person name="David R.G."/>
            <person name="Delcher A.L."/>
            <person name="Delehaunty K."/>
            <person name="Do C.B."/>
            <person name="Ebling H."/>
            <person name="Edwards K."/>
            <person name="Eickbush T."/>
            <person name="Evans J.D."/>
            <person name="Filipski A."/>
            <person name="Findeiss S."/>
            <person name="Freyhult E."/>
            <person name="Fulton L."/>
            <person name="Fulton R."/>
            <person name="Garcia A.C."/>
            <person name="Gardiner A."/>
            <person name="Garfield D.A."/>
            <person name="Garvin B.E."/>
            <person name="Gibson G."/>
            <person name="Gilbert D."/>
            <person name="Gnerre S."/>
            <person name="Godfrey J."/>
            <person name="Good R."/>
            <person name="Gotea V."/>
            <person name="Gravely B."/>
            <person name="Greenberg A.J."/>
            <person name="Griffiths-Jones S."/>
            <person name="Gross S."/>
            <person name="Guigo R."/>
            <person name="Gustafson E.A."/>
            <person name="Haerty W."/>
            <person name="Hahn M.W."/>
            <person name="Halligan D.L."/>
            <person name="Halpern A.L."/>
            <person name="Halter G.M."/>
            <person name="Han M.V."/>
            <person name="Heger A."/>
            <person name="Hillier L."/>
            <person name="Hinrichs A.S."/>
            <person name="Holmes I."/>
            <person name="Hoskins R.A."/>
            <person name="Hubisz M.J."/>
            <person name="Hultmark D."/>
            <person name="Huntley M.A."/>
            <person name="Jaffe D.B."/>
            <person name="Jagadeeshan S."/>
            <person name="Jeck W.R."/>
            <person name="Johnson J."/>
            <person name="Jones C.D."/>
            <person name="Jordan W.C."/>
            <person name="Karpen G.H."/>
            <person name="Kataoka E."/>
            <person name="Keightley P.D."/>
            <person name="Kheradpour P."/>
            <person name="Kirkness E.F."/>
            <person name="Koerich L.B."/>
            <person name="Kristiansen K."/>
            <person name="Kudrna D."/>
            <person name="Kulathinal R.J."/>
            <person name="Kumar S."/>
            <person name="Kwok R."/>
            <person name="Lander E."/>
            <person name="Langley C.H."/>
            <person name="Lapoint R."/>
            <person name="Lazzaro B.P."/>
            <person name="Lee S.J."/>
            <person name="Levesque L."/>
            <person name="Li R."/>
            <person name="Lin C.F."/>
            <person name="Lin M.F."/>
            <person name="Lindblad-Toh K."/>
            <person name="Llopart A."/>
            <person name="Long M."/>
            <person name="Low L."/>
            <person name="Lozovsky E."/>
            <person name="Lu J."/>
            <person name="Luo M."/>
            <person name="Machado C.A."/>
            <person name="Makalowski W."/>
            <person name="Marzo M."/>
            <person name="Matsuda M."/>
            <person name="Matzkin L."/>
            <person name="McAllister B."/>
            <person name="McBride C.S."/>
            <person name="McKernan B."/>
            <person name="McKernan K."/>
            <person name="Mendez-Lago M."/>
            <person name="Minx P."/>
            <person name="Mollenhauer M.U."/>
            <person name="Montooth K."/>
            <person name="Mount S.M."/>
            <person name="Mu X."/>
            <person name="Myers E."/>
            <person name="Negre B."/>
            <person name="Newfeld S."/>
            <person name="Nielsen R."/>
            <person name="Noor M.A."/>
            <person name="O'Grady P."/>
            <person name="Pachter L."/>
            <person name="Papaceit M."/>
            <person name="Parisi M.J."/>
            <person name="Parisi M."/>
            <person name="Parts L."/>
            <person name="Pedersen J.S."/>
            <person name="Pesole G."/>
            <person name="Phillippy A.M."/>
            <person name="Ponting C.P."/>
            <person name="Pop M."/>
            <person name="Porcelli D."/>
            <person name="Powell J.R."/>
            <person name="Prohaska S."/>
            <person name="Pruitt K."/>
            <person name="Puig M."/>
            <person name="Quesneville H."/>
            <person name="Ram K.R."/>
            <person name="Rand D."/>
            <person name="Rasmussen M.D."/>
            <person name="Reed L.K."/>
            <person name="Reenan R."/>
            <person name="Reily A."/>
            <person name="Remington K.A."/>
            <person name="Rieger T.T."/>
            <person name="Ritchie M.G."/>
            <person name="Robin C."/>
            <person name="Rogers Y.H."/>
            <person name="Rohde C."/>
            <person name="Rozas J."/>
            <person name="Rubenfield M.J."/>
            <person name="Ruiz A."/>
            <person name="Russo S."/>
            <person name="Salzberg S.L."/>
            <person name="Sanchez-Gracia A."/>
            <person name="Saranga D.J."/>
            <person name="Sato H."/>
            <person name="Schaeffer S.W."/>
            <person name="Schatz M.C."/>
            <person name="Schlenke T."/>
            <person name="Schwartz R."/>
            <person name="Segarra C."/>
            <person name="Singh R.S."/>
            <person name="Sirot L."/>
            <person name="Sirota M."/>
            <person name="Sisneros N.B."/>
            <person name="Smith C.D."/>
            <person name="Smith T.F."/>
            <person name="Spieth J."/>
            <person name="Stage D.E."/>
            <person name="Stark A."/>
            <person name="Stephan W."/>
            <person name="Strausberg R.L."/>
            <person name="Strempel S."/>
            <person name="Sturgill D."/>
            <person name="Sutton G."/>
            <person name="Sutton G.G."/>
            <person name="Tao W."/>
            <person name="Teichmann S."/>
            <person name="Tobari Y.N."/>
            <person name="Tomimura Y."/>
            <person name="Tsolas J.M."/>
            <person name="Valente V.L."/>
            <person name="Venter E."/>
            <person name="Venter J.C."/>
            <person name="Vicario S."/>
            <person name="Vieira F.G."/>
            <person name="Vilella A.J."/>
            <person name="Villasante A."/>
            <person name="Walenz B."/>
            <person name="Wang J."/>
            <person name="Wasserman M."/>
            <person name="Watts T."/>
            <person name="Wilson D."/>
            <person name="Wilson R.K."/>
            <person name="Wing R.A."/>
            <person name="Wolfner M.F."/>
            <person name="Wong A."/>
            <person name="Wong G.K."/>
            <person name="Wu C.I."/>
            <person name="Wu G."/>
            <person name="Yamamoto D."/>
            <person name="Yang H.P."/>
            <person name="Yang S.P."/>
            <person name="Yorke J.A."/>
            <person name="Yoshida K."/>
            <person name="Zdobnov E."/>
            <person name="Zhang P."/>
            <person name="Zhang Y."/>
            <person name="Zimin A.V."/>
            <person name="Baldwin J."/>
            <person name="Abdouelleil A."/>
            <person name="Abdulkadir J."/>
            <person name="Abebe A."/>
            <person name="Abera B."/>
            <person name="Abreu J."/>
            <person name="Acer S.C."/>
            <person name="Aftuck L."/>
            <person name="Alexander A."/>
            <person name="An P."/>
            <person name="Anderson E."/>
            <person name="Anderson S."/>
            <person name="Arachi H."/>
            <person name="Azer M."/>
            <person name="Bachantsang P."/>
            <person name="Barry A."/>
            <person name="Bayul T."/>
            <person name="Berlin A."/>
            <person name="Bessette D."/>
            <person name="Bloom T."/>
            <person name="Blye J."/>
            <person name="Boguslavskiy L."/>
            <person name="Bonnet C."/>
            <person name="Boukhgalter B."/>
            <person name="Bourzgui I."/>
            <person name="Brown A."/>
            <person name="Cahill P."/>
            <person name="Channer S."/>
            <person name="Cheshatsang Y."/>
            <person name="Chuda L."/>
            <person name="Citroen M."/>
            <person name="Collymore A."/>
            <person name="Cooke P."/>
            <person name="Costello M."/>
            <person name="D'Aco K."/>
            <person name="Daza R."/>
            <person name="De Haan G."/>
            <person name="DeGray S."/>
            <person name="DeMaso C."/>
            <person name="Dhargay N."/>
            <person name="Dooley K."/>
            <person name="Dooley E."/>
            <person name="Doricent M."/>
            <person name="Dorje P."/>
            <person name="Dorjee K."/>
            <person name="Dupes A."/>
            <person name="Elong R."/>
            <person name="Falk J."/>
            <person name="Farina A."/>
            <person name="Faro S."/>
            <person name="Ferguson D."/>
            <person name="Fisher S."/>
            <person name="Foley C.D."/>
            <person name="Franke A."/>
            <person name="Friedrich D."/>
            <person name="Gadbois L."/>
            <person name="Gearin G."/>
            <person name="Gearin C.R."/>
            <person name="Giannoukos G."/>
            <person name="Goode T."/>
            <person name="Graham J."/>
            <person name="Grandbois E."/>
            <person name="Grewal S."/>
            <person name="Gyaltsen K."/>
            <person name="Hafez N."/>
            <person name="Hagos B."/>
            <person name="Hall J."/>
            <person name="Henson C."/>
            <person name="Hollinger A."/>
            <person name="Honan T."/>
            <person name="Huard M.D."/>
            <person name="Hughes L."/>
            <person name="Hurhula B."/>
            <person name="Husby M.E."/>
            <person name="Kamat A."/>
            <person name="Kanga B."/>
            <person name="Kashin S."/>
            <person name="Khazanovich D."/>
            <person name="Kisner P."/>
            <person name="Lance K."/>
            <person name="Lara M."/>
            <person name="Lee W."/>
            <person name="Lennon N."/>
            <person name="Letendre F."/>
            <person name="LeVine R."/>
            <person name="Lipovsky A."/>
            <person name="Liu X."/>
            <person name="Liu J."/>
            <person name="Liu S."/>
            <person name="Lokyitsang T."/>
            <person name="Lokyitsang Y."/>
            <person name="Lubonja R."/>
            <person name="Lui A."/>
            <person name="MacDonald P."/>
            <person name="Magnisalis V."/>
            <person name="Maru K."/>
            <person name="Matthews C."/>
            <person name="McCusker W."/>
            <person name="McDonough S."/>
            <person name="Mehta T."/>
            <person name="Meldrim J."/>
            <person name="Meneus L."/>
            <person name="Mihai O."/>
            <person name="Mihalev A."/>
            <person name="Mihova T."/>
            <person name="Mittelman R."/>
            <person name="Mlenga V."/>
            <person name="Montmayeur A."/>
            <person name="Mulrain L."/>
            <person name="Navidi A."/>
            <person name="Naylor J."/>
            <person name="Negash T."/>
            <person name="Nguyen T."/>
            <person name="Nguyen N."/>
            <person name="Nicol R."/>
            <person name="Norbu C."/>
            <person name="Norbu N."/>
            <person name="Novod N."/>
            <person name="O'Neill B."/>
            <person name="Osman S."/>
            <person name="Markiewicz E."/>
            <person name="Oyono O.L."/>
            <person name="Patti C."/>
            <person name="Phunkhang P."/>
            <person name="Pierre F."/>
            <person name="Priest M."/>
            <person name="Raghuraman S."/>
            <person name="Rege F."/>
            <person name="Reyes R."/>
            <person name="Rise C."/>
            <person name="Rogov P."/>
            <person name="Ross K."/>
            <person name="Ryan E."/>
            <person name="Settipalli S."/>
            <person name="Shea T."/>
            <person name="Sherpa N."/>
            <person name="Shi L."/>
            <person name="Shih D."/>
            <person name="Sparrow T."/>
            <person name="Spaulding J."/>
            <person name="Stalker J."/>
            <person name="Stange-Thomann N."/>
            <person name="Stavropoulos S."/>
            <person name="Stone C."/>
            <person name="Strader C."/>
            <person name="Tesfaye S."/>
            <person name="Thomson T."/>
            <person name="Thoulutsang Y."/>
            <person name="Thoulutsang D."/>
            <person name="Topham K."/>
            <person name="Topping I."/>
            <person name="Tsamla T."/>
            <person name="Vassiliev H."/>
            <person name="Vo A."/>
            <person name="Wangchuk T."/>
            <person name="Wangdi T."/>
            <person name="Weiand M."/>
            <person name="Wilkinson J."/>
            <person name="Wilson A."/>
            <person name="Yadav S."/>
            <person name="Young G."/>
            <person name="Yu Q."/>
            <person name="Zembek L."/>
            <person name="Zhong D."/>
            <person name="Zimmer A."/>
            <person name="Zwirko Z."/>
            <person name="Jaffe D.B."/>
            <person name="Alvarez P."/>
            <person name="Brockman W."/>
            <person name="Butler J."/>
            <person name="Chin C."/>
            <person name="Gnerre S."/>
            <person name="Grabherr M."/>
            <person name="Kleber M."/>
            <person name="Mauceli E."/>
            <person name="MacCallum I."/>
        </authorList>
    </citation>
    <scope>NUCLEOTIDE SEQUENCE [LARGE SCALE GENOMIC DNA]</scope>
    <source>
        <strain evidence="12">Tucson 15010-1051.87</strain>
    </source>
</reference>
<evidence type="ECO:0000313" key="12">
    <source>
        <dbReference type="Proteomes" id="UP000008792"/>
    </source>
</evidence>
<sequence>MLSLIIDSKSFTSGEFLSVLQNCSNLFGASLKNERLRSDSDRRRIQKAVADSNCIFLVYGKLYLGYTVSDFVAGVANSQPPWQMFNPLFDWRKGMLSLWSQSFLEFMAIFLMASVILIIDTYPIMFLNIFRAHLDVLKNHIQSLRTDPLKTEAENYDELVNCISYQKLILHLILDSKNFTPGEFLGVLQMCSNLFGTSLKNIFMFFYLTRLHETRSILDTLDERLHSNSDRRKIHKAVADSNYIFMVYFNLYLGYTISDVIAGVVNNQPPWLAYNPFFDWRSGKDTLWMQIILEFSAMILTASIILIMDTYTILFLYIFRAHMDVLKDHIRSLRTDPLKKEAESYDELVGCITYHKSILRCCELLRPVMSFTIFIQFLLIGIVLGFTLINILYFSGLLRGLSSVMFFANVLIQTFPFCYLCDLLVDDCADLANLLAQSNWIDAGKKYKSTLKIFMQHVQKPIIFIAGGLFPISLNSNIKVAKFAFSVMTIVQQMDLAARFK</sequence>
<dbReference type="GO" id="GO:0007165">
    <property type="term" value="P:signal transduction"/>
    <property type="evidence" value="ECO:0007669"/>
    <property type="project" value="UniProtKB-KW"/>
</dbReference>
<evidence type="ECO:0000256" key="1">
    <source>
        <dbReference type="ARBA" id="ARBA00004651"/>
    </source>
</evidence>
<dbReference type="EMBL" id="CH940652">
    <property type="protein sequence ID" value="KRF78808.1"/>
    <property type="molecule type" value="Genomic_DNA"/>
</dbReference>
<protein>
    <recommendedName>
        <fullName evidence="13">Odorant receptor</fullName>
    </recommendedName>
</protein>
<evidence type="ECO:0000256" key="5">
    <source>
        <dbReference type="ARBA" id="ARBA00022725"/>
    </source>
</evidence>
<comment type="subcellular location">
    <subcellularLocation>
        <location evidence="1">Cell membrane</location>
        <topology evidence="1">Multi-pass membrane protein</topology>
    </subcellularLocation>
</comment>
<dbReference type="InParanoid" id="A0A0Q9W176"/>
<dbReference type="PANTHER" id="PTHR21137">
    <property type="entry name" value="ODORANT RECEPTOR"/>
    <property type="match status" value="1"/>
</dbReference>
<organism evidence="11 12">
    <name type="scientific">Drosophila virilis</name>
    <name type="common">Fruit fly</name>
    <dbReference type="NCBI Taxonomy" id="7244"/>
    <lineage>
        <taxon>Eukaryota</taxon>
        <taxon>Metazoa</taxon>
        <taxon>Ecdysozoa</taxon>
        <taxon>Arthropoda</taxon>
        <taxon>Hexapoda</taxon>
        <taxon>Insecta</taxon>
        <taxon>Pterygota</taxon>
        <taxon>Neoptera</taxon>
        <taxon>Endopterygota</taxon>
        <taxon>Diptera</taxon>
        <taxon>Brachycera</taxon>
        <taxon>Muscomorpha</taxon>
        <taxon>Ephydroidea</taxon>
        <taxon>Drosophilidae</taxon>
        <taxon>Drosophila</taxon>
    </lineage>
</organism>
<feature type="transmembrane region" description="Helical" evidence="10">
    <location>
        <begin position="286"/>
        <end position="319"/>
    </location>
</feature>
<evidence type="ECO:0000256" key="2">
    <source>
        <dbReference type="ARBA" id="ARBA00022475"/>
    </source>
</evidence>
<evidence type="ECO:0000256" key="6">
    <source>
        <dbReference type="ARBA" id="ARBA00022989"/>
    </source>
</evidence>
<accession>A0A0Q9W176</accession>
<evidence type="ECO:0000256" key="3">
    <source>
        <dbReference type="ARBA" id="ARBA00022606"/>
    </source>
</evidence>
<name>A0A0Q9W176_DROVI</name>
<gene>
    <name evidence="11" type="primary">Dvir\GJ26019</name>
    <name evidence="11" type="ORF">Dvir_GJ26019</name>
</gene>
<keyword evidence="4 10" id="KW-0812">Transmembrane</keyword>
<dbReference type="Proteomes" id="UP000008792">
    <property type="component" value="Unassembled WGS sequence"/>
</dbReference>
<keyword evidence="9" id="KW-0807">Transducer</keyword>
<evidence type="ECO:0000256" key="7">
    <source>
        <dbReference type="ARBA" id="ARBA00023136"/>
    </source>
</evidence>
<dbReference type="Pfam" id="PF02949">
    <property type="entry name" value="7tm_6"/>
    <property type="match status" value="2"/>
</dbReference>
<dbReference type="GO" id="GO:0005549">
    <property type="term" value="F:odorant binding"/>
    <property type="evidence" value="ECO:0007669"/>
    <property type="project" value="InterPro"/>
</dbReference>
<dbReference type="AlphaFoldDB" id="A0A0Q9W176"/>
<feature type="transmembrane region" description="Helical" evidence="10">
    <location>
        <begin position="103"/>
        <end position="125"/>
    </location>
</feature>
<feature type="transmembrane region" description="Helical" evidence="10">
    <location>
        <begin position="373"/>
        <end position="394"/>
    </location>
</feature>
<feature type="transmembrane region" description="Helical" evidence="10">
    <location>
        <begin position="243"/>
        <end position="266"/>
    </location>
</feature>
<keyword evidence="5" id="KW-0552">Olfaction</keyword>
<keyword evidence="12" id="KW-1185">Reference proteome</keyword>
<evidence type="ECO:0000256" key="4">
    <source>
        <dbReference type="ARBA" id="ARBA00022692"/>
    </source>
</evidence>
<keyword evidence="8" id="KW-0675">Receptor</keyword>
<dbReference type="OrthoDB" id="7871024at2759"/>